<sequence length="251" mass="28710">MLPKRRIISMNVTKATYEQVVKDIMECAAIKESSYVCVANVHMLLETYYSRDFRQIVNNANIVTPDGMPIAKSFKMLYGVQQQRIDGMSLLPRLLAESTKAGTSVYFYGGSQKMLDITANFLKDKYPALRVAGMYSPPFRELNADEKLEIAKNINDSGANMVFVVLGCPKQETWMSQMKGKISAVMIGVGGALPVLVGLQERAPKWMQDNSLEWSFRLMQEPNRLFKRYFKTNSHFLFLLTREKLKKKFKF</sequence>
<evidence type="ECO:0000313" key="4">
    <source>
        <dbReference type="Proteomes" id="UP000295499"/>
    </source>
</evidence>
<evidence type="ECO:0000256" key="1">
    <source>
        <dbReference type="ARBA" id="ARBA00022676"/>
    </source>
</evidence>
<protein>
    <submittedName>
        <fullName evidence="3">N-acetylglucosaminyldiphosphoundecaprenol N-acetyl-beta-D-mannosaminyltransferase</fullName>
    </submittedName>
</protein>
<comment type="caution">
    <text evidence="3">The sequence shown here is derived from an EMBL/GenBank/DDBJ whole genome shotgun (WGS) entry which is preliminary data.</text>
</comment>
<dbReference type="GO" id="GO:0016758">
    <property type="term" value="F:hexosyltransferase activity"/>
    <property type="evidence" value="ECO:0007669"/>
    <property type="project" value="TreeGrafter"/>
</dbReference>
<dbReference type="Proteomes" id="UP000295499">
    <property type="component" value="Unassembled WGS sequence"/>
</dbReference>
<dbReference type="AlphaFoldDB" id="A0A4R6IA21"/>
<dbReference type="EMBL" id="SNWM01000008">
    <property type="protein sequence ID" value="TDO19030.1"/>
    <property type="molecule type" value="Genomic_DNA"/>
</dbReference>
<keyword evidence="1" id="KW-0328">Glycosyltransferase</keyword>
<dbReference type="InterPro" id="IPR004629">
    <property type="entry name" value="WecG_TagA_CpsF"/>
</dbReference>
<organism evidence="3 4">
    <name type="scientific">Pedobacter duraquae</name>
    <dbReference type="NCBI Taxonomy" id="425511"/>
    <lineage>
        <taxon>Bacteria</taxon>
        <taxon>Pseudomonadati</taxon>
        <taxon>Bacteroidota</taxon>
        <taxon>Sphingobacteriia</taxon>
        <taxon>Sphingobacteriales</taxon>
        <taxon>Sphingobacteriaceae</taxon>
        <taxon>Pedobacter</taxon>
    </lineage>
</organism>
<dbReference type="NCBIfam" id="TIGR00696">
    <property type="entry name" value="wecG_tagA_cpsF"/>
    <property type="match status" value="1"/>
</dbReference>
<proteinExistence type="predicted"/>
<accession>A0A4R6IA21</accession>
<evidence type="ECO:0000256" key="2">
    <source>
        <dbReference type="ARBA" id="ARBA00022679"/>
    </source>
</evidence>
<dbReference type="Pfam" id="PF03808">
    <property type="entry name" value="Glyco_tran_WecG"/>
    <property type="match status" value="1"/>
</dbReference>
<reference evidence="3 4" key="1">
    <citation type="submission" date="2019-03" db="EMBL/GenBank/DDBJ databases">
        <title>Genomic Encyclopedia of Archaeal and Bacterial Type Strains, Phase II (KMG-II): from individual species to whole genera.</title>
        <authorList>
            <person name="Goeker M."/>
        </authorList>
    </citation>
    <scope>NUCLEOTIDE SEQUENCE [LARGE SCALE GENOMIC DNA]</scope>
    <source>
        <strain evidence="3 4">DSM 19034</strain>
    </source>
</reference>
<dbReference type="PANTHER" id="PTHR34136">
    <property type="match status" value="1"/>
</dbReference>
<dbReference type="PANTHER" id="PTHR34136:SF1">
    <property type="entry name" value="UDP-N-ACETYL-D-MANNOSAMINURONIC ACID TRANSFERASE"/>
    <property type="match status" value="1"/>
</dbReference>
<name>A0A4R6IA21_9SPHI</name>
<keyword evidence="2 3" id="KW-0808">Transferase</keyword>
<evidence type="ECO:0000313" key="3">
    <source>
        <dbReference type="EMBL" id="TDO19030.1"/>
    </source>
</evidence>
<keyword evidence="4" id="KW-1185">Reference proteome</keyword>
<gene>
    <name evidence="3" type="ORF">CLV32_4652</name>
</gene>
<dbReference type="CDD" id="cd06533">
    <property type="entry name" value="Glyco_transf_WecG_TagA"/>
    <property type="match status" value="1"/>
</dbReference>